<protein>
    <submittedName>
        <fullName evidence="2">Uncharacterized protein</fullName>
    </submittedName>
</protein>
<evidence type="ECO:0000313" key="2">
    <source>
        <dbReference type="EMBL" id="RHY21497.1"/>
    </source>
</evidence>
<dbReference type="VEuPathDB" id="FungiDB:H257_15409"/>
<feature type="transmembrane region" description="Helical" evidence="1">
    <location>
        <begin position="1573"/>
        <end position="1594"/>
    </location>
</feature>
<feature type="transmembrane region" description="Helical" evidence="1">
    <location>
        <begin position="554"/>
        <end position="577"/>
    </location>
</feature>
<keyword evidence="1" id="KW-0812">Transmembrane</keyword>
<keyword evidence="1" id="KW-1133">Transmembrane helix</keyword>
<evidence type="ECO:0000313" key="3">
    <source>
        <dbReference type="Proteomes" id="UP000266239"/>
    </source>
</evidence>
<reference evidence="2 3" key="1">
    <citation type="submission" date="2018-08" db="EMBL/GenBank/DDBJ databases">
        <title>Aphanomyces genome sequencing and annotation.</title>
        <authorList>
            <person name="Minardi D."/>
            <person name="Oidtmann B."/>
            <person name="Van Der Giezen M."/>
            <person name="Studholme D.J."/>
        </authorList>
    </citation>
    <scope>NUCLEOTIDE SEQUENCE [LARGE SCALE GENOMIC DNA]</scope>
    <source>
        <strain evidence="2 3">Yx</strain>
    </source>
</reference>
<feature type="transmembrane region" description="Helical" evidence="1">
    <location>
        <begin position="866"/>
        <end position="886"/>
    </location>
</feature>
<feature type="transmembrane region" description="Helical" evidence="1">
    <location>
        <begin position="1542"/>
        <end position="1561"/>
    </location>
</feature>
<accession>A0A397BP94</accession>
<dbReference type="Proteomes" id="UP000266239">
    <property type="component" value="Unassembled WGS sequence"/>
</dbReference>
<feature type="transmembrane region" description="Helical" evidence="1">
    <location>
        <begin position="12"/>
        <end position="31"/>
    </location>
</feature>
<gene>
    <name evidence="2" type="ORF">DYB25_005324</name>
</gene>
<organism evidence="2 3">
    <name type="scientific">Aphanomyces astaci</name>
    <name type="common">Crayfish plague agent</name>
    <dbReference type="NCBI Taxonomy" id="112090"/>
    <lineage>
        <taxon>Eukaryota</taxon>
        <taxon>Sar</taxon>
        <taxon>Stramenopiles</taxon>
        <taxon>Oomycota</taxon>
        <taxon>Saprolegniomycetes</taxon>
        <taxon>Saprolegniales</taxon>
        <taxon>Verrucalvaceae</taxon>
        <taxon>Aphanomyces</taxon>
    </lineage>
</organism>
<proteinExistence type="predicted"/>
<comment type="caution">
    <text evidence="2">The sequence shown here is derived from an EMBL/GenBank/DDBJ whole genome shotgun (WGS) entry which is preliminary data.</text>
</comment>
<name>A0A397BP94_APHAT</name>
<evidence type="ECO:0000256" key="1">
    <source>
        <dbReference type="SAM" id="Phobius"/>
    </source>
</evidence>
<feature type="transmembrane region" description="Helical" evidence="1">
    <location>
        <begin position="1504"/>
        <end position="1522"/>
    </location>
</feature>
<sequence>MHLPQHWLRDTLGAAYVVASTGLGFVGLGLLQPFVANDYLWAAFNDSMPVVTGLLNLELTVPTDDFDLFGATYLATDPSLGVQAAYGRKIMLQQWTQLDVPITALRIMNAADVSSLITIYCWADLERRWELAFTSQRQARCVETMSTNAAVYLEAVLRNVDLPGWLAMNRASFMVHIGQPIVDSGAAGEAWLSTLLQHDVLSVEAEATVWMTHGLVEFQLQFSNWYRYGVSETLVIENALGMTWAYPINTVSVVAYYNPSCMLLNNLLLTALAAIGADQSLVRNTPTSSNTTASLIEIFITGFDLSPLNLLLHYSIGGMSNIDAWWVSPPSQLMSTVGYFRSLVLHHIANDAKFAAAVDAIAAVAIQVTPNQWADPSLRFYGGNFLCSDAPLLPSVQESFGFYSICGAISPLSVQWQPWNALFAFAMLRPTNDSICDLGASPAQAETCRAIFTATSTTFQLLPPMEMAPPTAPVLQQIGYSQVVSNQSNLILQMQQLLDPTYAFFGWMSLYDWAMNQREVIAIVGDVSTITVMSPLYPSVSQHPITAVAALGPYLWSLAAVASVVLALVMVLVLGIWSWNRPCGTHWFLFPRLVSSVWLSRSILVTRSLIATGVLATAPMITHSTHGTLAVTSAPRSPWVSLVLANEATWLVYVFQEILSPLVRGHQAAPIIAWIAVAILDIATPVTVDMTVSHECTIPDIIRRVECTIGTIRIGSFPRTVTIVAILVAASLLVQPHRTRGRWNLLLPGTAAAYLTSTVDLDCATAAMCGVFVASHDFLFDIKLWLRKPQFTTGVLDTNDARPNTVGKLRSLQSTFIKKSLQSSSVVHSSIFVTKIGPWNSECPVNFPVKQGLQSSQVRRQRRLRACTFVAGIGYLGVTLGSNLVYVSVIQEALSNDFGWADFNTTGHYMFLANLFNDQLNLGTAATPDLPVASPKYGDFGQLFDGTSTTLMWYEGAVWRLLYDPERIVLAEVIVGLRSMDPCQLPWMFTQYCWLDFGQQWEMASSGMRQQRCARQQANGAVYVEAALRNVNDWAAWQICWGASFDVAVREQLAISKPGQAWLATTTGLRGSVDAEVAYWSDNGISTFVLQWQNFKTTAFSDAFVITTALGMQYTMSTSTAPGAMHLDAQTSLRMYWSWANDLLAVADNSSAIGGYSLLRGSANFAFANTTSQALLQMSQQLPSPITAGLTLVTQTVGPFGVVDTIYVPCPPALLAYYGSLKHELAALLLTNTTAQAAYLALAPPIYIGDIVPGVLTTANVLITGGNLMCDDDSFASQLTLNVYSSFGTSYLCPTQIPEYIMPTVFEIALAMHAFNSSHTVTTPDLEAVVALDPFATEASVPAYNAFYSFLDDNVESLPAWTVAQSAWVAVNAANISLVQFILANGTTRMLYQTPLFVPSQPYWTFYAWCLVYEWAAGIREVVSFQGDVGTVTTMSAIIGQLSVPLDTALVANKIAMVFLGSVYYVTYVIIAVTIVAMGYTLVSRGRIESLNLFELNRIVGHVWVGRPLLILRSVTALWLLNTKPLVLSKVGLGTHLTAPPVAWYKSILAASELTWVVYILNDIFSCFTQQHTATYAAASSVCVCFITAVWTLASPHSCTVTLDRTCAYVNMDGGMDCISGVIAVGSVTRIWADLAIVLGCVVLCATIDMKCRPGVPPLLIPTLLLNASSYYMLDFTHWRKGSDFFLDQTSGVLSGLLTLHWKGTLYIFDVKNWRFVSLVVDASDESMASSIPLSRIG</sequence>
<feature type="transmembrane region" description="Helical" evidence="1">
    <location>
        <begin position="1463"/>
        <end position="1483"/>
    </location>
</feature>
<keyword evidence="1" id="KW-0472">Membrane</keyword>
<dbReference type="EMBL" id="QUTA01003987">
    <property type="protein sequence ID" value="RHY21497.1"/>
    <property type="molecule type" value="Genomic_DNA"/>
</dbReference>